<dbReference type="Pfam" id="PF04293">
    <property type="entry name" value="SpoVR"/>
    <property type="match status" value="1"/>
</dbReference>
<evidence type="ECO:0000313" key="3">
    <source>
        <dbReference type="Proteomes" id="UP000603434"/>
    </source>
</evidence>
<sequence length="515" mass="61647">MELIDQHTKNIMEGCKVRARAAGLRFQDETLEYIVTNRDLLEISPKLMIPTLYDYWVHDVEVLREKGRYELYPDNPYETVINTRPAISFYNDNNPDWLNVMIFYHVLAHIDFFQNNLFFRHTWEYDFTGQALADKRVIARLRSEKGRWVDYVIEFARGIDNLVGYHGELSQFNRPQTPDRSRRRDFYFDVFLQSVENVKINEYIKEIERYNKTLRKKDLIQFLMEHSEFLNKEKNNWMKTVMQVVRNTSLFFQPQIRTKIMNEGWASFWHETLFLQDERIQGHEVEFARVNSRVTALPRVGLNPYALGMRLFYYIEEMAEKGKLAYEFQRLADANQREKYDASTGKGREFIFKVRENFCDSMFVHTFLDQDFMTHCNLFVAGKRLNTQRMVWEYFVKSRKAQDFRRMIEDALYHPPQIEVDPEKSVDHHLYLVHRFEGKPLVKEFIANTMMGIEYLWGGPVQLETSEVVSVSPDQTPGAFADFTKMQPDRQKEPEIEWQRVVYTMKDRQLSREVI</sequence>
<feature type="domain" description="SpoVR protein-like N-terminal" evidence="1">
    <location>
        <begin position="10"/>
        <end position="393"/>
    </location>
</feature>
<name>A0A8J6NQY2_9BACT</name>
<dbReference type="InterPro" id="IPR007390">
    <property type="entry name" value="Spore_V_R"/>
</dbReference>
<dbReference type="PANTHER" id="PTHR30029">
    <property type="entry name" value="STAGE V SPORULATION PROTEIN R"/>
    <property type="match status" value="1"/>
</dbReference>
<organism evidence="2 3">
    <name type="scientific">Candidatus Desulfatibia profunda</name>
    <dbReference type="NCBI Taxonomy" id="2841695"/>
    <lineage>
        <taxon>Bacteria</taxon>
        <taxon>Pseudomonadati</taxon>
        <taxon>Thermodesulfobacteriota</taxon>
        <taxon>Desulfobacteria</taxon>
        <taxon>Desulfobacterales</taxon>
        <taxon>Desulfobacterales incertae sedis</taxon>
        <taxon>Candidatus Desulfatibia</taxon>
    </lineage>
</organism>
<dbReference type="EMBL" id="JACNJH010000101">
    <property type="protein sequence ID" value="MBC8360679.1"/>
    <property type="molecule type" value="Genomic_DNA"/>
</dbReference>
<dbReference type="Proteomes" id="UP000603434">
    <property type="component" value="Unassembled WGS sequence"/>
</dbReference>
<dbReference type="PANTHER" id="PTHR30029:SF2">
    <property type="entry name" value="STAGE V SPORULATION PROTEIN R"/>
    <property type="match status" value="1"/>
</dbReference>
<accession>A0A8J6NQY2</accession>
<dbReference type="AlphaFoldDB" id="A0A8J6NQY2"/>
<protein>
    <submittedName>
        <fullName evidence="2">SpoVR family protein</fullName>
    </submittedName>
</protein>
<gene>
    <name evidence="2" type="ORF">H8E23_04710</name>
</gene>
<reference evidence="2 3" key="1">
    <citation type="submission" date="2020-08" db="EMBL/GenBank/DDBJ databases">
        <title>Bridging the membrane lipid divide: bacteria of the FCB group superphylum have the potential to synthesize archaeal ether lipids.</title>
        <authorList>
            <person name="Villanueva L."/>
            <person name="Von Meijenfeldt F.A.B."/>
            <person name="Westbye A.B."/>
            <person name="Yadav S."/>
            <person name="Hopmans E.C."/>
            <person name="Dutilh B.E."/>
            <person name="Sinninghe Damste J.S."/>
        </authorList>
    </citation>
    <scope>NUCLEOTIDE SEQUENCE [LARGE SCALE GENOMIC DNA]</scope>
    <source>
        <strain evidence="2">NIOZ-UU30</strain>
    </source>
</reference>
<evidence type="ECO:0000313" key="2">
    <source>
        <dbReference type="EMBL" id="MBC8360679.1"/>
    </source>
</evidence>
<comment type="caution">
    <text evidence="2">The sequence shown here is derived from an EMBL/GenBank/DDBJ whole genome shotgun (WGS) entry which is preliminary data.</text>
</comment>
<dbReference type="InterPro" id="IPR056174">
    <property type="entry name" value="SpoVR_N"/>
</dbReference>
<proteinExistence type="predicted"/>
<evidence type="ECO:0000259" key="1">
    <source>
        <dbReference type="Pfam" id="PF04293"/>
    </source>
</evidence>